<dbReference type="OrthoDB" id="8526168at2"/>
<comment type="caution">
    <text evidence="1">The sequence shown here is derived from an EMBL/GenBank/DDBJ whole genome shotgun (WGS) entry which is preliminary data.</text>
</comment>
<dbReference type="Proteomes" id="UP000294829">
    <property type="component" value="Unassembled WGS sequence"/>
</dbReference>
<evidence type="ECO:0008006" key="3">
    <source>
        <dbReference type="Google" id="ProtNLM"/>
    </source>
</evidence>
<dbReference type="EMBL" id="SMYL01000005">
    <property type="protein sequence ID" value="TDK65698.1"/>
    <property type="molecule type" value="Genomic_DNA"/>
</dbReference>
<name>A0A4R5W328_9BURK</name>
<protein>
    <recommendedName>
        <fullName evidence="3">Monoheme cytochrome SoxX</fullName>
    </recommendedName>
</protein>
<proteinExistence type="predicted"/>
<dbReference type="AlphaFoldDB" id="A0A4R5W328"/>
<evidence type="ECO:0000313" key="1">
    <source>
        <dbReference type="EMBL" id="TDK65698.1"/>
    </source>
</evidence>
<evidence type="ECO:0000313" key="2">
    <source>
        <dbReference type="Proteomes" id="UP000294829"/>
    </source>
</evidence>
<keyword evidence="2" id="KW-1185">Reference proteome</keyword>
<organism evidence="1 2">
    <name type="scientific">Sapientia aquatica</name>
    <dbReference type="NCBI Taxonomy" id="1549640"/>
    <lineage>
        <taxon>Bacteria</taxon>
        <taxon>Pseudomonadati</taxon>
        <taxon>Pseudomonadota</taxon>
        <taxon>Betaproteobacteria</taxon>
        <taxon>Burkholderiales</taxon>
        <taxon>Oxalobacteraceae</taxon>
        <taxon>Sapientia</taxon>
    </lineage>
</organism>
<gene>
    <name evidence="1" type="ORF">E2I14_12240</name>
</gene>
<reference evidence="1 2" key="1">
    <citation type="submission" date="2019-03" db="EMBL/GenBank/DDBJ databases">
        <title>Sapientia aquatica gen. nov., sp. nov., isolated from a crater lake.</title>
        <authorList>
            <person name="Felfoldi T."/>
            <person name="Szabo A."/>
            <person name="Toth E."/>
            <person name="Schumann P."/>
            <person name="Keki Z."/>
            <person name="Marialigeti K."/>
            <person name="Mathe I."/>
        </authorList>
    </citation>
    <scope>NUCLEOTIDE SEQUENCE [LARGE SCALE GENOMIC DNA]</scope>
    <source>
        <strain evidence="1 2">SA-152</strain>
    </source>
</reference>
<accession>A0A4R5W328</accession>
<sequence>MRKQLLYLTNKQLTARMWHNGGLSDGQTFAQDAAGLQALSDYVMLDKHVPILLLIDVIEEDFQRDTLPHVIGSARQNLIDRRLQQLYRDTPFRHASFQGRQKTGRKDDLVMFNALTNAALLKPWLDTIIATQVPIEGIYSAALLSAQLFAKLGLGKEPVLLATHQSSGLRQNYFQDGHLRLSRLVQFAEQDPAAVAKLALDEINKTKLFLTNIRLLQRGEKLNVVVLDQAQTLTSLEQLIPGAETSDYRLIDVGQAQHLFGQKADAHEHAIDTLILAQLVKHKPKSHYKISGQSHAYLLWKTRLTLYALSAVALASGIVLGGLNTIDAIDAGWQLHQLRLDTAHNEQRYQAIVNNMPKTAIEPQQMQAAVNVVEMIQAHHSSPKALLNIISQALNHRPELTLDELTWEVAENSLVDPAAGEPPPAPVAEPGVAAPISAGLIGIPNQPIETVILKGQVLPFYKNYRAAIQSVNQLSSDLMRTKGIQVEVVRMPLDTRPTMPLFGQEGDPEENATANFELKIVWKI</sequence>
<dbReference type="RefSeq" id="WP_133328853.1">
    <property type="nucleotide sequence ID" value="NZ_SMYL01000005.1"/>
</dbReference>